<keyword evidence="8 11" id="KW-0326">Glycosidase</keyword>
<name>A0A1M3T7X2_ASPLC</name>
<evidence type="ECO:0000256" key="7">
    <source>
        <dbReference type="ARBA" id="ARBA00023277"/>
    </source>
</evidence>
<dbReference type="OrthoDB" id="4756206at2759"/>
<dbReference type="PANTHER" id="PTHR42061:SF4">
    <property type="entry name" value="ENDO-CHITOSANASE"/>
    <property type="match status" value="1"/>
</dbReference>
<evidence type="ECO:0000256" key="5">
    <source>
        <dbReference type="ARBA" id="ARBA00022729"/>
    </source>
</evidence>
<dbReference type="SUPFAM" id="SSF48371">
    <property type="entry name" value="ARM repeat"/>
    <property type="match status" value="1"/>
</dbReference>
<gene>
    <name evidence="13" type="ORF">ASPFODRAFT_196283</name>
</gene>
<feature type="chain" id="PRO_5011814008" description="Endo-chitosanase" evidence="11">
    <location>
        <begin position="21"/>
        <end position="358"/>
    </location>
</feature>
<keyword evidence="5 11" id="KW-0732">Signal</keyword>
<evidence type="ECO:0000256" key="12">
    <source>
        <dbReference type="SAM" id="MobiDB-lite"/>
    </source>
</evidence>
<evidence type="ECO:0000256" key="4">
    <source>
        <dbReference type="ARBA" id="ARBA00022525"/>
    </source>
</evidence>
<dbReference type="Pfam" id="PF07335">
    <property type="entry name" value="Glyco_hydro_75"/>
    <property type="match status" value="1"/>
</dbReference>
<proteinExistence type="inferred from homology"/>
<dbReference type="EMBL" id="KV878247">
    <property type="protein sequence ID" value="OJZ82854.1"/>
    <property type="molecule type" value="Genomic_DNA"/>
</dbReference>
<dbReference type="GO" id="GO:0005576">
    <property type="term" value="C:extracellular region"/>
    <property type="evidence" value="ECO:0007669"/>
    <property type="project" value="UniProtKB-SubCell"/>
</dbReference>
<dbReference type="EC" id="3.2.1.132" evidence="11"/>
<feature type="signal peptide" evidence="11">
    <location>
        <begin position="1"/>
        <end position="20"/>
    </location>
</feature>
<dbReference type="InterPro" id="IPR009939">
    <property type="entry name" value="Chitosanase_fungal"/>
</dbReference>
<evidence type="ECO:0000256" key="11">
    <source>
        <dbReference type="RuleBase" id="RU361208"/>
    </source>
</evidence>
<evidence type="ECO:0000256" key="9">
    <source>
        <dbReference type="ARBA" id="ARBA00023326"/>
    </source>
</evidence>
<dbReference type="Proteomes" id="UP000184063">
    <property type="component" value="Unassembled WGS sequence"/>
</dbReference>
<keyword evidence="9 11" id="KW-0624">Polysaccharide degradation</keyword>
<sequence>MAFKTTAGLALLALAGSVKAQSVDGSKYNSPTNGPPASYFAAATTLPVAALQSAAAKASSVPSKATYPVNTDKNSPKSTIHSDWVKFNQGAALSWVADMDVDCDGIDYKCKGNGDGLPETNWGALSAYEVPWIVIPDQFLTANEDLLPGNNIAAVICNGKMYYGILGDSNGDDPEVTGEASWLMARTCFPDDDLNGAEGHAEADVTYIVFTGDDAVLPSSALDKNYITNFSTLRSMGDKLVGALASNLGLSKSGSGSGSGSSASASVPSQTTLATSAASTPSPSGSTATCSWEGHCEGAICSTEDDCSDDLVCDSGKCSSADDEDEDDDDEDDEDDDEDDEDEDDDYDDDDEEDEDDE</sequence>
<evidence type="ECO:0000256" key="6">
    <source>
        <dbReference type="ARBA" id="ARBA00022801"/>
    </source>
</evidence>
<accession>A0A1M3T7X2</accession>
<feature type="region of interest" description="Disordered" evidence="12">
    <location>
        <begin position="251"/>
        <end position="289"/>
    </location>
</feature>
<dbReference type="AlphaFoldDB" id="A0A1M3T7X2"/>
<feature type="region of interest" description="Disordered" evidence="12">
    <location>
        <begin position="312"/>
        <end position="358"/>
    </location>
</feature>
<evidence type="ECO:0000256" key="8">
    <source>
        <dbReference type="ARBA" id="ARBA00023295"/>
    </source>
</evidence>
<dbReference type="VEuPathDB" id="FungiDB:ASPFODRAFT_196283"/>
<dbReference type="GO" id="GO:0000272">
    <property type="term" value="P:polysaccharide catabolic process"/>
    <property type="evidence" value="ECO:0007669"/>
    <property type="project" value="UniProtKB-KW"/>
</dbReference>
<evidence type="ECO:0000313" key="13">
    <source>
        <dbReference type="EMBL" id="OJZ82854.1"/>
    </source>
</evidence>
<reference evidence="14" key="1">
    <citation type="journal article" date="2017" name="Genome Biol.">
        <title>Comparative genomics reveals high biological diversity and specific adaptations in the industrially and medically important fungal genus Aspergillus.</title>
        <authorList>
            <person name="de Vries R.P."/>
            <person name="Riley R."/>
            <person name="Wiebenga A."/>
            <person name="Aguilar-Osorio G."/>
            <person name="Amillis S."/>
            <person name="Uchima C.A."/>
            <person name="Anderluh G."/>
            <person name="Asadollahi M."/>
            <person name="Askin M."/>
            <person name="Barry K."/>
            <person name="Battaglia E."/>
            <person name="Bayram O."/>
            <person name="Benocci T."/>
            <person name="Braus-Stromeyer S.A."/>
            <person name="Caldana C."/>
            <person name="Canovas D."/>
            <person name="Cerqueira G.C."/>
            <person name="Chen F."/>
            <person name="Chen W."/>
            <person name="Choi C."/>
            <person name="Clum A."/>
            <person name="Dos Santos R.A."/>
            <person name="Damasio A.R."/>
            <person name="Diallinas G."/>
            <person name="Emri T."/>
            <person name="Fekete E."/>
            <person name="Flipphi M."/>
            <person name="Freyberg S."/>
            <person name="Gallo A."/>
            <person name="Gournas C."/>
            <person name="Habgood R."/>
            <person name="Hainaut M."/>
            <person name="Harispe M.L."/>
            <person name="Henrissat B."/>
            <person name="Hilden K.S."/>
            <person name="Hope R."/>
            <person name="Hossain A."/>
            <person name="Karabika E."/>
            <person name="Karaffa L."/>
            <person name="Karanyi Z."/>
            <person name="Krasevec N."/>
            <person name="Kuo A."/>
            <person name="Kusch H."/>
            <person name="LaButti K."/>
            <person name="Lagendijk E.L."/>
            <person name="Lapidus A."/>
            <person name="Levasseur A."/>
            <person name="Lindquist E."/>
            <person name="Lipzen A."/>
            <person name="Logrieco A.F."/>
            <person name="MacCabe A."/>
            <person name="Maekelae M.R."/>
            <person name="Malavazi I."/>
            <person name="Melin P."/>
            <person name="Meyer V."/>
            <person name="Mielnichuk N."/>
            <person name="Miskei M."/>
            <person name="Molnar A.P."/>
            <person name="Mule G."/>
            <person name="Ngan C.Y."/>
            <person name="Orejas M."/>
            <person name="Orosz E."/>
            <person name="Ouedraogo J.P."/>
            <person name="Overkamp K.M."/>
            <person name="Park H.-S."/>
            <person name="Perrone G."/>
            <person name="Piumi F."/>
            <person name="Punt P.J."/>
            <person name="Ram A.F."/>
            <person name="Ramon A."/>
            <person name="Rauscher S."/>
            <person name="Record E."/>
            <person name="Riano-Pachon D.M."/>
            <person name="Robert V."/>
            <person name="Roehrig J."/>
            <person name="Ruller R."/>
            <person name="Salamov A."/>
            <person name="Salih N.S."/>
            <person name="Samson R.A."/>
            <person name="Sandor E."/>
            <person name="Sanguinetti M."/>
            <person name="Schuetze T."/>
            <person name="Sepcic K."/>
            <person name="Shelest E."/>
            <person name="Sherlock G."/>
            <person name="Sophianopoulou V."/>
            <person name="Squina F.M."/>
            <person name="Sun H."/>
            <person name="Susca A."/>
            <person name="Todd R.B."/>
            <person name="Tsang A."/>
            <person name="Unkles S.E."/>
            <person name="van de Wiele N."/>
            <person name="van Rossen-Uffink D."/>
            <person name="Oliveira J.V."/>
            <person name="Vesth T.C."/>
            <person name="Visser J."/>
            <person name="Yu J.-H."/>
            <person name="Zhou M."/>
            <person name="Andersen M.R."/>
            <person name="Archer D.B."/>
            <person name="Baker S.E."/>
            <person name="Benoit I."/>
            <person name="Brakhage A.A."/>
            <person name="Braus G.H."/>
            <person name="Fischer R."/>
            <person name="Frisvad J.C."/>
            <person name="Goldman G.H."/>
            <person name="Houbraken J."/>
            <person name="Oakley B."/>
            <person name="Pocsi I."/>
            <person name="Scazzocchio C."/>
            <person name="Seiboth B."/>
            <person name="vanKuyk P.A."/>
            <person name="Wortman J."/>
            <person name="Dyer P.S."/>
            <person name="Grigoriev I.V."/>
        </authorList>
    </citation>
    <scope>NUCLEOTIDE SEQUENCE [LARGE SCALE GENOMIC DNA]</scope>
    <source>
        <strain evidence="14">CBS 106.47</strain>
    </source>
</reference>
<comment type="subcellular location">
    <subcellularLocation>
        <location evidence="2 11">Secreted</location>
    </subcellularLocation>
</comment>
<feature type="compositionally biased region" description="Acidic residues" evidence="12">
    <location>
        <begin position="321"/>
        <end position="358"/>
    </location>
</feature>
<protein>
    <recommendedName>
        <fullName evidence="11">Endo-chitosanase</fullName>
        <ecNumber evidence="11">3.2.1.132</ecNumber>
    </recommendedName>
</protein>
<comment type="catalytic activity">
    <reaction evidence="1 11">
        <text>Endohydrolysis of beta-(1-&gt;4)-linkages between D-glucosamine residues in a partly acetylated chitosan.</text>
        <dbReference type="EC" id="3.2.1.132"/>
    </reaction>
</comment>
<dbReference type="PANTHER" id="PTHR42061">
    <property type="entry name" value="ENDO-CHITOSANASE"/>
    <property type="match status" value="1"/>
</dbReference>
<dbReference type="InterPro" id="IPR016024">
    <property type="entry name" value="ARM-type_fold"/>
</dbReference>
<keyword evidence="6 11" id="KW-0378">Hydrolase</keyword>
<evidence type="ECO:0000256" key="2">
    <source>
        <dbReference type="ARBA" id="ARBA00004613"/>
    </source>
</evidence>
<evidence type="ECO:0000256" key="10">
    <source>
        <dbReference type="ARBA" id="ARBA00029386"/>
    </source>
</evidence>
<comment type="function">
    <text evidence="10">Chitosanase catalyzing the endo-type cleavage of chitosan, the deacylated form of chitin. Chitosanase may be crucial in the degradation of the deacetylated portion of chitin in the fungal cell wall. Chitoolisaccharides produced by the hydrolysis of partially N-acetylated chitosan are known to have many biological activities, including antibacterial activity, immune-enhancing effects, and elicitor activity.</text>
</comment>
<keyword evidence="4" id="KW-0964">Secreted</keyword>
<comment type="similarity">
    <text evidence="3 11">Belongs to the glycosyl hydrolase 75 family.</text>
</comment>
<dbReference type="GO" id="GO:0016977">
    <property type="term" value="F:chitosanase activity"/>
    <property type="evidence" value="ECO:0007669"/>
    <property type="project" value="UniProtKB-EC"/>
</dbReference>
<organism evidence="13 14">
    <name type="scientific">Aspergillus luchuensis (strain CBS 106.47)</name>
    <dbReference type="NCBI Taxonomy" id="1137211"/>
    <lineage>
        <taxon>Eukaryota</taxon>
        <taxon>Fungi</taxon>
        <taxon>Dikarya</taxon>
        <taxon>Ascomycota</taxon>
        <taxon>Pezizomycotina</taxon>
        <taxon>Eurotiomycetes</taxon>
        <taxon>Eurotiomycetidae</taxon>
        <taxon>Eurotiales</taxon>
        <taxon>Aspergillaceae</taxon>
        <taxon>Aspergillus</taxon>
        <taxon>Aspergillus subgen. Circumdati</taxon>
    </lineage>
</organism>
<evidence type="ECO:0000256" key="1">
    <source>
        <dbReference type="ARBA" id="ARBA00000405"/>
    </source>
</evidence>
<evidence type="ECO:0000313" key="14">
    <source>
        <dbReference type="Proteomes" id="UP000184063"/>
    </source>
</evidence>
<evidence type="ECO:0000256" key="3">
    <source>
        <dbReference type="ARBA" id="ARBA00007799"/>
    </source>
</evidence>
<keyword evidence="7" id="KW-0119">Carbohydrate metabolism</keyword>